<dbReference type="Proteomes" id="UP000279275">
    <property type="component" value="Unassembled WGS sequence"/>
</dbReference>
<evidence type="ECO:0000256" key="1">
    <source>
        <dbReference type="SAM" id="SignalP"/>
    </source>
</evidence>
<organism evidence="3 4">
    <name type="scientific">Nocardia stercoris</name>
    <dbReference type="NCBI Taxonomy" id="2483361"/>
    <lineage>
        <taxon>Bacteria</taxon>
        <taxon>Bacillati</taxon>
        <taxon>Actinomycetota</taxon>
        <taxon>Actinomycetes</taxon>
        <taxon>Mycobacteriales</taxon>
        <taxon>Nocardiaceae</taxon>
        <taxon>Nocardia</taxon>
    </lineage>
</organism>
<accession>A0A3M2KWW4</accession>
<comment type="caution">
    <text evidence="3">The sequence shown here is derived from an EMBL/GenBank/DDBJ whole genome shotgun (WGS) entry which is preliminary data.</text>
</comment>
<dbReference type="RefSeq" id="WP_122190638.1">
    <property type="nucleotide sequence ID" value="NZ_RFFH01000013.1"/>
</dbReference>
<dbReference type="OrthoDB" id="4550407at2"/>
<dbReference type="PROSITE" id="PS51257">
    <property type="entry name" value="PROKAR_LIPOPROTEIN"/>
    <property type="match status" value="1"/>
</dbReference>
<dbReference type="InterPro" id="IPR058333">
    <property type="entry name" value="DUF8020"/>
</dbReference>
<keyword evidence="1" id="KW-0732">Signal</keyword>
<keyword evidence="4" id="KW-1185">Reference proteome</keyword>
<dbReference type="AlphaFoldDB" id="A0A3M2KWW4"/>
<evidence type="ECO:0000313" key="3">
    <source>
        <dbReference type="EMBL" id="RMI29741.1"/>
    </source>
</evidence>
<feature type="signal peptide" evidence="1">
    <location>
        <begin position="1"/>
        <end position="31"/>
    </location>
</feature>
<protein>
    <submittedName>
        <fullName evidence="3">Ammonium transporter</fullName>
    </submittedName>
</protein>
<feature type="domain" description="DUF8020" evidence="2">
    <location>
        <begin position="36"/>
        <end position="107"/>
    </location>
</feature>
<sequence>MNLRSFSAVAVPIVSTLACVNATAVANPAPAAVPDVVYKATLDGDTIHASLRDATFVVAADDRTVDVRDDAGRTVITMPLSFDQDHTEYPMSHVVSADGHQLDLTVVKDPATARPAPVSDTAADIASPAEDQLAMNSFASQFGIATAVGGFIGTALGALIGFVAGLPTGLGAIATTITGATLGGIVGTMVVGGPTLVVAGYDLINSLRSPAGTTKWANNGQPVISPIPPEDAPAQFPIPAN</sequence>
<dbReference type="Pfam" id="PF26059">
    <property type="entry name" value="DUF8020"/>
    <property type="match status" value="1"/>
</dbReference>
<gene>
    <name evidence="3" type="ORF">EBN03_25125</name>
</gene>
<dbReference type="EMBL" id="RFFH01000013">
    <property type="protein sequence ID" value="RMI29741.1"/>
    <property type="molecule type" value="Genomic_DNA"/>
</dbReference>
<feature type="chain" id="PRO_5017945117" evidence="1">
    <location>
        <begin position="32"/>
        <end position="241"/>
    </location>
</feature>
<reference evidence="3 4" key="1">
    <citation type="submission" date="2018-10" db="EMBL/GenBank/DDBJ databases">
        <title>Isolation from cow dung.</title>
        <authorList>
            <person name="Ling L."/>
        </authorList>
    </citation>
    <scope>NUCLEOTIDE SEQUENCE [LARGE SCALE GENOMIC DNA]</scope>
    <source>
        <strain evidence="3 4">NEAU-LL90</strain>
    </source>
</reference>
<evidence type="ECO:0000259" key="2">
    <source>
        <dbReference type="Pfam" id="PF26059"/>
    </source>
</evidence>
<name>A0A3M2KWW4_9NOCA</name>
<evidence type="ECO:0000313" key="4">
    <source>
        <dbReference type="Proteomes" id="UP000279275"/>
    </source>
</evidence>
<proteinExistence type="predicted"/>